<dbReference type="EMBL" id="LVJN01000014">
    <property type="protein sequence ID" value="OSM07295.1"/>
    <property type="molecule type" value="Genomic_DNA"/>
</dbReference>
<evidence type="ECO:0000256" key="1">
    <source>
        <dbReference type="SAM" id="Phobius"/>
    </source>
</evidence>
<evidence type="ECO:0000313" key="4">
    <source>
        <dbReference type="Proteomes" id="UP000194003"/>
    </source>
</evidence>
<dbReference type="Proteomes" id="UP000194003">
    <property type="component" value="Unassembled WGS sequence"/>
</dbReference>
<dbReference type="RefSeq" id="WP_085440314.1">
    <property type="nucleotide sequence ID" value="NZ_LVJN01000014.1"/>
</dbReference>
<name>A0A1Y2K971_9PROT</name>
<evidence type="ECO:0008006" key="5">
    <source>
        <dbReference type="Google" id="ProtNLM"/>
    </source>
</evidence>
<feature type="chain" id="PRO_5013141647" description="Secreted protein with PEP-CTERM sorting signal" evidence="2">
    <location>
        <begin position="21"/>
        <end position="71"/>
    </location>
</feature>
<evidence type="ECO:0000313" key="3">
    <source>
        <dbReference type="EMBL" id="OSM07295.1"/>
    </source>
</evidence>
<dbReference type="AlphaFoldDB" id="A0A1Y2K971"/>
<organism evidence="3 4">
    <name type="scientific">Magnetofaba australis IT-1</name>
    <dbReference type="NCBI Taxonomy" id="1434232"/>
    <lineage>
        <taxon>Bacteria</taxon>
        <taxon>Pseudomonadati</taxon>
        <taxon>Pseudomonadota</taxon>
        <taxon>Magnetococcia</taxon>
        <taxon>Magnetococcales</taxon>
        <taxon>Magnetococcaceae</taxon>
        <taxon>Magnetofaba</taxon>
    </lineage>
</organism>
<protein>
    <recommendedName>
        <fullName evidence="5">Secreted protein with PEP-CTERM sorting signal</fullName>
    </recommendedName>
</protein>
<keyword evidence="1" id="KW-1133">Transmembrane helix</keyword>
<feature type="signal peptide" evidence="2">
    <location>
        <begin position="1"/>
        <end position="20"/>
    </location>
</feature>
<keyword evidence="1" id="KW-0472">Membrane</keyword>
<keyword evidence="1" id="KW-0812">Transmembrane</keyword>
<sequence>MKRSALVAAALALAPASALAHTGHHEGFNLLHFLTDHPPAAILAMVVVAGVVFLALRKPAKSEQKAKDHVS</sequence>
<evidence type="ECO:0000256" key="2">
    <source>
        <dbReference type="SAM" id="SignalP"/>
    </source>
</evidence>
<gene>
    <name evidence="3" type="ORF">MAIT1_04485</name>
</gene>
<feature type="transmembrane region" description="Helical" evidence="1">
    <location>
        <begin position="39"/>
        <end position="56"/>
    </location>
</feature>
<comment type="caution">
    <text evidence="3">The sequence shown here is derived from an EMBL/GenBank/DDBJ whole genome shotgun (WGS) entry which is preliminary data.</text>
</comment>
<dbReference type="STRING" id="1434232.MAIT1_04485"/>
<keyword evidence="4" id="KW-1185">Reference proteome</keyword>
<accession>A0A1Y2K971</accession>
<keyword evidence="2" id="KW-0732">Signal</keyword>
<reference evidence="3 4" key="1">
    <citation type="journal article" date="2016" name="BMC Genomics">
        <title>Combined genomic and structural analyses of a cultured magnetotactic bacterium reveals its niche adaptation to a dynamic environment.</title>
        <authorList>
            <person name="Araujo A.C."/>
            <person name="Morillo V."/>
            <person name="Cypriano J."/>
            <person name="Teixeira L.C."/>
            <person name="Leao P."/>
            <person name="Lyra S."/>
            <person name="Almeida L.G."/>
            <person name="Bazylinski D.A."/>
            <person name="Vasconcellos A.T."/>
            <person name="Abreu F."/>
            <person name="Lins U."/>
        </authorList>
    </citation>
    <scope>NUCLEOTIDE SEQUENCE [LARGE SCALE GENOMIC DNA]</scope>
    <source>
        <strain evidence="3 4">IT-1</strain>
    </source>
</reference>
<proteinExistence type="predicted"/>